<accession>A0A6J5QMD1</accession>
<evidence type="ECO:0000313" key="3">
    <source>
        <dbReference type="EMBL" id="CAB4177360.1"/>
    </source>
</evidence>
<dbReference type="EMBL" id="LR797387">
    <property type="protein sequence ID" value="CAB4212643.1"/>
    <property type="molecule type" value="Genomic_DNA"/>
</dbReference>
<dbReference type="EMBL" id="LR796856">
    <property type="protein sequence ID" value="CAB4170263.1"/>
    <property type="molecule type" value="Genomic_DNA"/>
</dbReference>
<name>A0A6J5QMD1_9CAUD</name>
<evidence type="ECO:0000313" key="4">
    <source>
        <dbReference type="EMBL" id="CAB4182661.1"/>
    </source>
</evidence>
<gene>
    <name evidence="4" type="ORF">UFOVP1088_15</name>
    <name evidence="5" type="ORF">UFOVP1149_48</name>
    <name evidence="6" type="ORF">UFOVP1330_35</name>
    <name evidence="7" type="ORF">UFOVP1441_29</name>
    <name evidence="1" type="ORF">UFOVP486_36</name>
    <name evidence="2" type="ORF">UFOVP911_17</name>
    <name evidence="3" type="ORF">UFOVP997_35</name>
</gene>
<organism evidence="4">
    <name type="scientific">uncultured Caudovirales phage</name>
    <dbReference type="NCBI Taxonomy" id="2100421"/>
    <lineage>
        <taxon>Viruses</taxon>
        <taxon>Duplodnaviria</taxon>
        <taxon>Heunggongvirae</taxon>
        <taxon>Uroviricota</taxon>
        <taxon>Caudoviricetes</taxon>
        <taxon>Peduoviridae</taxon>
        <taxon>Maltschvirus</taxon>
        <taxon>Maltschvirus maltsch</taxon>
    </lineage>
</organism>
<protein>
    <submittedName>
        <fullName evidence="4">Uncharacterized protein</fullName>
    </submittedName>
</protein>
<proteinExistence type="predicted"/>
<evidence type="ECO:0000313" key="7">
    <source>
        <dbReference type="EMBL" id="CAB4212643.1"/>
    </source>
</evidence>
<dbReference type="EMBL" id="LR796949">
    <property type="protein sequence ID" value="CAB4177360.1"/>
    <property type="molecule type" value="Genomic_DNA"/>
</dbReference>
<evidence type="ECO:0000313" key="6">
    <source>
        <dbReference type="EMBL" id="CAB4199304.1"/>
    </source>
</evidence>
<evidence type="ECO:0000313" key="2">
    <source>
        <dbReference type="EMBL" id="CAB4170263.1"/>
    </source>
</evidence>
<evidence type="ECO:0000313" key="1">
    <source>
        <dbReference type="EMBL" id="CAB4145743.1"/>
    </source>
</evidence>
<dbReference type="EMBL" id="LR797275">
    <property type="protein sequence ID" value="CAB4199304.1"/>
    <property type="molecule type" value="Genomic_DNA"/>
</dbReference>
<sequence length="171" mass="17597">MFTTSFVGTNQANFSFLAAAQGGTSAGFNAAIATTTKPTAGVIFDSLSSYPSLVKIVPVQASGSKLLGVGMRVIGWNSYNNTALWIPTILGEFSLGYTSGSLAAVGSDYYLNSIVSQAGTPSANTYSPATTDAASTSPCSALIDMVGSQLVQVQFKDSLNTATFGAYWATL</sequence>
<evidence type="ECO:0000313" key="5">
    <source>
        <dbReference type="EMBL" id="CAB4186449.1"/>
    </source>
</evidence>
<reference evidence="4" key="1">
    <citation type="submission" date="2020-05" db="EMBL/GenBank/DDBJ databases">
        <authorList>
            <person name="Chiriac C."/>
            <person name="Salcher M."/>
            <person name="Ghai R."/>
            <person name="Kavagutti S V."/>
        </authorList>
    </citation>
    <scope>NUCLEOTIDE SEQUENCE</scope>
</reference>
<dbReference type="EMBL" id="LR797095">
    <property type="protein sequence ID" value="CAB4186449.1"/>
    <property type="molecule type" value="Genomic_DNA"/>
</dbReference>
<dbReference type="EMBL" id="LR797028">
    <property type="protein sequence ID" value="CAB4182661.1"/>
    <property type="molecule type" value="Genomic_DNA"/>
</dbReference>
<dbReference type="EMBL" id="LR796449">
    <property type="protein sequence ID" value="CAB4145743.1"/>
    <property type="molecule type" value="Genomic_DNA"/>
</dbReference>